<dbReference type="GO" id="GO:0005829">
    <property type="term" value="C:cytosol"/>
    <property type="evidence" value="ECO:0007669"/>
    <property type="project" value="TreeGrafter"/>
</dbReference>
<keyword evidence="4 5" id="KW-0067">ATP-binding</keyword>
<dbReference type="Proteomes" id="UP000291562">
    <property type="component" value="Chromosome"/>
</dbReference>
<dbReference type="NCBIfam" id="TIGR00749">
    <property type="entry name" value="glk"/>
    <property type="match status" value="1"/>
</dbReference>
<dbReference type="RefSeq" id="WP_129832010.1">
    <property type="nucleotide sequence ID" value="NZ_CP035704.1"/>
</dbReference>
<dbReference type="Gene3D" id="3.30.420.40">
    <property type="match status" value="1"/>
</dbReference>
<dbReference type="AlphaFoldDB" id="A0A411HH52"/>
<proteinExistence type="inferred from homology"/>
<dbReference type="GO" id="GO:0006096">
    <property type="term" value="P:glycolytic process"/>
    <property type="evidence" value="ECO:0007669"/>
    <property type="project" value="UniProtKB-UniRule"/>
</dbReference>
<keyword evidence="2 5" id="KW-0547">Nucleotide-binding</keyword>
<keyword evidence="5" id="KW-0963">Cytoplasm</keyword>
<dbReference type="NCBIfam" id="NF009073">
    <property type="entry name" value="PRK12408.1"/>
    <property type="match status" value="1"/>
</dbReference>
<dbReference type="EC" id="2.7.1.2" evidence="5"/>
<dbReference type="SUPFAM" id="SSF53067">
    <property type="entry name" value="Actin-like ATPase domain"/>
    <property type="match status" value="1"/>
</dbReference>
<keyword evidence="1 5" id="KW-0808">Transferase</keyword>
<dbReference type="EMBL" id="CP035704">
    <property type="protein sequence ID" value="QBB69750.1"/>
    <property type="molecule type" value="Genomic_DNA"/>
</dbReference>
<feature type="binding site" evidence="5">
    <location>
        <begin position="10"/>
        <end position="15"/>
    </location>
    <ligand>
        <name>ATP</name>
        <dbReference type="ChEBI" id="CHEBI:30616"/>
    </ligand>
</feature>
<dbReference type="CDD" id="cd24008">
    <property type="entry name" value="ASKHA_NBD_GLK"/>
    <property type="match status" value="1"/>
</dbReference>
<protein>
    <recommendedName>
        <fullName evidence="5">Glucokinase</fullName>
        <ecNumber evidence="5">2.7.1.2</ecNumber>
    </recommendedName>
    <alternativeName>
        <fullName evidence="5">Glucose kinase</fullName>
    </alternativeName>
</protein>
<evidence type="ECO:0000313" key="7">
    <source>
        <dbReference type="EMBL" id="QBB69750.1"/>
    </source>
</evidence>
<dbReference type="HAMAP" id="MF_00524">
    <property type="entry name" value="Glucokinase"/>
    <property type="match status" value="1"/>
</dbReference>
<dbReference type="KEGG" id="xbc:ELE36_04820"/>
<gene>
    <name evidence="5 7" type="primary">glk</name>
    <name evidence="7" type="ORF">ELE36_04820</name>
</gene>
<comment type="catalytic activity">
    <reaction evidence="5">
        <text>D-glucose + ATP = D-glucose 6-phosphate + ADP + H(+)</text>
        <dbReference type="Rhea" id="RHEA:17825"/>
        <dbReference type="ChEBI" id="CHEBI:4167"/>
        <dbReference type="ChEBI" id="CHEBI:15378"/>
        <dbReference type="ChEBI" id="CHEBI:30616"/>
        <dbReference type="ChEBI" id="CHEBI:61548"/>
        <dbReference type="ChEBI" id="CHEBI:456216"/>
        <dbReference type="EC" id="2.7.1.2"/>
    </reaction>
</comment>
<accession>A0A411HH52</accession>
<dbReference type="GO" id="GO:0005524">
    <property type="term" value="F:ATP binding"/>
    <property type="evidence" value="ECO:0007669"/>
    <property type="project" value="UniProtKB-UniRule"/>
</dbReference>
<keyword evidence="8" id="KW-1185">Reference proteome</keyword>
<reference evidence="7 8" key="1">
    <citation type="submission" date="2019-01" db="EMBL/GenBank/DDBJ databases">
        <title>Pseudolysobacter antarctica gen. nov., sp. nov., isolated from Fildes Peninsula, Antarctica.</title>
        <authorList>
            <person name="Wei Z."/>
            <person name="Peng F."/>
        </authorList>
    </citation>
    <scope>NUCLEOTIDE SEQUENCE [LARGE SCALE GENOMIC DNA]</scope>
    <source>
        <strain evidence="7 8">AQ6-296</strain>
    </source>
</reference>
<organism evidence="7 8">
    <name type="scientific">Pseudolysobacter antarcticus</name>
    <dbReference type="NCBI Taxonomy" id="2511995"/>
    <lineage>
        <taxon>Bacteria</taxon>
        <taxon>Pseudomonadati</taxon>
        <taxon>Pseudomonadota</taxon>
        <taxon>Gammaproteobacteria</taxon>
        <taxon>Lysobacterales</taxon>
        <taxon>Rhodanobacteraceae</taxon>
        <taxon>Pseudolysobacter</taxon>
    </lineage>
</organism>
<dbReference type="InterPro" id="IPR003836">
    <property type="entry name" value="Glucokinase"/>
</dbReference>
<evidence type="ECO:0000256" key="3">
    <source>
        <dbReference type="ARBA" id="ARBA00022777"/>
    </source>
</evidence>
<comment type="subcellular location">
    <subcellularLocation>
        <location evidence="5">Cytoplasm</location>
    </subcellularLocation>
</comment>
<evidence type="ECO:0000256" key="1">
    <source>
        <dbReference type="ARBA" id="ARBA00022679"/>
    </source>
</evidence>
<dbReference type="OrthoDB" id="9800595at2"/>
<dbReference type="InterPro" id="IPR050201">
    <property type="entry name" value="Bacterial_glucokinase"/>
</dbReference>
<dbReference type="PANTHER" id="PTHR47690:SF1">
    <property type="entry name" value="GLUCOKINASE"/>
    <property type="match status" value="1"/>
</dbReference>
<evidence type="ECO:0000256" key="4">
    <source>
        <dbReference type="ARBA" id="ARBA00022840"/>
    </source>
</evidence>
<dbReference type="InterPro" id="IPR043129">
    <property type="entry name" value="ATPase_NBD"/>
</dbReference>
<comment type="similarity">
    <text evidence="5 6">Belongs to the bacterial glucokinase family.</text>
</comment>
<evidence type="ECO:0000256" key="5">
    <source>
        <dbReference type="HAMAP-Rule" id="MF_00524"/>
    </source>
</evidence>
<dbReference type="GO" id="GO:0005536">
    <property type="term" value="F:D-glucose binding"/>
    <property type="evidence" value="ECO:0007669"/>
    <property type="project" value="InterPro"/>
</dbReference>
<evidence type="ECO:0000256" key="2">
    <source>
        <dbReference type="ARBA" id="ARBA00022741"/>
    </source>
</evidence>
<sequence>MAAIAPFIAADVGGTHARIGLVLADAHGATPIAVAQYHKYVCADYPSLSAILRDFIDTHCDTPVEFGAIACAGYLLDDTVINANLPWKVSLADIRSQLGLKNIALVNDFTAVAHATQFVNASDMIVLAAAKGEPIAAPTLVVGPGTGLGAAVQIPGKDKTTILSTEAGQAAFAPGSEIEIEILSLLRRQMAHVSIETVVSGPGLVNIYSALCTMRSVTPRFNAPAQITQAALDASDTTALEALQVFCGLMGSIVGDLVLLYGAQGGVYLAGGILPQIRDFLIKSTFAERFHNKGAMRELLERVPVWLIEHGQLGVIGAASWYLDSRGMR</sequence>
<dbReference type="Gene3D" id="3.40.367.20">
    <property type="match status" value="1"/>
</dbReference>
<name>A0A411HH52_9GAMM</name>
<dbReference type="PANTHER" id="PTHR47690">
    <property type="entry name" value="GLUCOKINASE"/>
    <property type="match status" value="1"/>
</dbReference>
<dbReference type="GO" id="GO:0004340">
    <property type="term" value="F:glucokinase activity"/>
    <property type="evidence" value="ECO:0007669"/>
    <property type="project" value="UniProtKB-UniRule"/>
</dbReference>
<keyword evidence="3 5" id="KW-0418">Kinase</keyword>
<dbReference type="Pfam" id="PF02685">
    <property type="entry name" value="Glucokinase"/>
    <property type="match status" value="1"/>
</dbReference>
<evidence type="ECO:0000256" key="6">
    <source>
        <dbReference type="RuleBase" id="RU004046"/>
    </source>
</evidence>
<evidence type="ECO:0000313" key="8">
    <source>
        <dbReference type="Proteomes" id="UP000291562"/>
    </source>
</evidence>
<keyword evidence="5" id="KW-0324">Glycolysis</keyword>